<dbReference type="InterPro" id="IPR036309">
    <property type="entry name" value="T4_recomb_endonuclease_dim_sf"/>
</dbReference>
<organism evidence="2 3">
    <name type="scientific">Psychrobacter nivimaris</name>
    <dbReference type="NCBI Taxonomy" id="281738"/>
    <lineage>
        <taxon>Bacteria</taxon>
        <taxon>Pseudomonadati</taxon>
        <taxon>Pseudomonadota</taxon>
        <taxon>Gammaproteobacteria</taxon>
        <taxon>Moraxellales</taxon>
        <taxon>Moraxellaceae</taxon>
        <taxon>Psychrobacter</taxon>
    </lineage>
</organism>
<reference evidence="2 3" key="1">
    <citation type="submission" date="2019-09" db="EMBL/GenBank/DDBJ databases">
        <title>Draft genome sequence of Psychrobacter nivimaris LAMA 639, in search for biotechnological relevant genes.</title>
        <authorList>
            <person name="Lima A.O.S."/>
            <person name="Staloch B.E.K."/>
            <person name="Freitas R.C."/>
            <person name="Niero H."/>
            <person name="Silva M.A.C."/>
        </authorList>
    </citation>
    <scope>NUCLEOTIDE SEQUENCE [LARGE SCALE GENOMIC DNA]</scope>
    <source>
        <strain evidence="2 3">LAMA 639</strain>
    </source>
</reference>
<dbReference type="Gene3D" id="1.10.720.30">
    <property type="entry name" value="SAP domain"/>
    <property type="match status" value="1"/>
</dbReference>
<dbReference type="InterPro" id="IPR015208">
    <property type="entry name" value="T4_recomb_endonuclease_dimer"/>
</dbReference>
<dbReference type="EMBL" id="VZIZ01000007">
    <property type="protein sequence ID" value="KAF0569533.1"/>
    <property type="molecule type" value="Genomic_DNA"/>
</dbReference>
<dbReference type="Pfam" id="PF09124">
    <property type="entry name" value="Endonuc-dimeris"/>
    <property type="match status" value="1"/>
</dbReference>
<dbReference type="AlphaFoldDB" id="A0A6N7C2G7"/>
<keyword evidence="3" id="KW-1185">Reference proteome</keyword>
<proteinExistence type="predicted"/>
<name>A0A6N7C2G7_9GAMM</name>
<evidence type="ECO:0000313" key="3">
    <source>
        <dbReference type="Proteomes" id="UP000471465"/>
    </source>
</evidence>
<accession>A0A6N7C2G7</accession>
<protein>
    <recommendedName>
        <fullName evidence="1">T4 recombination endonuclease VII dimerisation domain-containing protein</fullName>
    </recommendedName>
</protein>
<dbReference type="SUPFAM" id="SSF68918">
    <property type="entry name" value="Recombination endonuclease VII, C-terminal and dimerization domains"/>
    <property type="match status" value="1"/>
</dbReference>
<evidence type="ECO:0000259" key="1">
    <source>
        <dbReference type="Pfam" id="PF09124"/>
    </source>
</evidence>
<gene>
    <name evidence="2" type="ORF">FQV37_2558</name>
</gene>
<comment type="caution">
    <text evidence="2">The sequence shown here is derived from an EMBL/GenBank/DDBJ whole genome shotgun (WGS) entry which is preliminary data.</text>
</comment>
<dbReference type="InterPro" id="IPR036361">
    <property type="entry name" value="SAP_dom_sf"/>
</dbReference>
<evidence type="ECO:0000313" key="2">
    <source>
        <dbReference type="EMBL" id="KAF0569533.1"/>
    </source>
</evidence>
<dbReference type="RefSeq" id="WP_160021208.1">
    <property type="nucleotide sequence ID" value="NZ_VZIZ01000007.1"/>
</dbReference>
<dbReference type="Proteomes" id="UP000471465">
    <property type="component" value="Unassembled WGS sequence"/>
</dbReference>
<sequence length="93" mass="10235">MSKYIAKQSVGRFKTGEVVEGLTEKRAKFLLEQGVIVEAEAVEGEDVDTGEGGEVVDLDKLTKAELTALLDEEEIDYNDSDTKAELIARFPKD</sequence>
<feature type="domain" description="T4 recombination endonuclease VII dimerisation" evidence="1">
    <location>
        <begin position="60"/>
        <end position="92"/>
    </location>
</feature>